<evidence type="ECO:0000313" key="2">
    <source>
        <dbReference type="Proteomes" id="UP000316416"/>
    </source>
</evidence>
<reference evidence="1" key="1">
    <citation type="submission" date="2021-07" db="EMBL/GenBank/DDBJ databases">
        <title>Shewanella sp. YLB-07 whole genome sequence.</title>
        <authorList>
            <person name="Yu L."/>
        </authorList>
    </citation>
    <scope>NUCLEOTIDE SEQUENCE</scope>
    <source>
        <strain evidence="1">YLB-08</strain>
    </source>
</reference>
<protein>
    <submittedName>
        <fullName evidence="1">Uncharacterized protein</fullName>
    </submittedName>
</protein>
<gene>
    <name evidence="1" type="ORF">FM038_015565</name>
</gene>
<accession>A0ABX6V9Y4</accession>
<name>A0ABX6V9Y4_9GAMM</name>
<proteinExistence type="predicted"/>
<organism evidence="1 2">
    <name type="scientific">Shewanella eurypsychrophilus</name>
    <dbReference type="NCBI Taxonomy" id="2593656"/>
    <lineage>
        <taxon>Bacteria</taxon>
        <taxon>Pseudomonadati</taxon>
        <taxon>Pseudomonadota</taxon>
        <taxon>Gammaproteobacteria</taxon>
        <taxon>Alteromonadales</taxon>
        <taxon>Shewanellaceae</taxon>
        <taxon>Shewanella</taxon>
    </lineage>
</organism>
<dbReference type="EMBL" id="CP045503">
    <property type="protein sequence ID" value="QPG58676.1"/>
    <property type="molecule type" value="Genomic_DNA"/>
</dbReference>
<dbReference type="Proteomes" id="UP000316416">
    <property type="component" value="Chromosome"/>
</dbReference>
<evidence type="ECO:0000313" key="1">
    <source>
        <dbReference type="EMBL" id="QPG58676.1"/>
    </source>
</evidence>
<keyword evidence="2" id="KW-1185">Reference proteome</keyword>
<sequence>MKVIKFWNLVWLKERPLALLLVAFVVMGLLFDALTRLGVDSDGNQSFQQVIAPQMPKVLVLSLAQQKRLQDKLDAFNHSNEAATDNNQLVATETKVKALSLAEQDEQQGELASLFIGDRYYELAGVFHQEQTFAVFVQTDTNSNESELMTLPLLGNIEKYTLSQVNASHVVFQNEDRQIILRLFKLS</sequence>
<dbReference type="RefSeq" id="WP_142874295.1">
    <property type="nucleotide sequence ID" value="NZ_CP045503.2"/>
</dbReference>